<dbReference type="SUPFAM" id="SSF50630">
    <property type="entry name" value="Acid proteases"/>
    <property type="match status" value="1"/>
</dbReference>
<keyword evidence="12" id="KW-0695">RNA-directed DNA polymerase</keyword>
<dbReference type="EMBL" id="CP144700">
    <property type="protein sequence ID" value="WVZ24535.1"/>
    <property type="molecule type" value="Genomic_DNA"/>
</dbReference>
<dbReference type="InterPro" id="IPR021109">
    <property type="entry name" value="Peptidase_aspartic_dom_sf"/>
</dbReference>
<keyword evidence="9" id="KW-0378">Hydrolase</keyword>
<dbReference type="PROSITE" id="PS50013">
    <property type="entry name" value="CHROMO_2"/>
    <property type="match status" value="1"/>
</dbReference>
<dbReference type="SUPFAM" id="SSF54160">
    <property type="entry name" value="Chromo domain-like"/>
    <property type="match status" value="1"/>
</dbReference>
<keyword evidence="13" id="KW-0239">DNA-directed DNA polymerase</keyword>
<dbReference type="CDD" id="cd09274">
    <property type="entry name" value="RNase_HI_RT_Ty3"/>
    <property type="match status" value="1"/>
</dbReference>
<dbReference type="Pfam" id="PF17921">
    <property type="entry name" value="Integrase_H2C2"/>
    <property type="match status" value="1"/>
</dbReference>
<dbReference type="InterPro" id="IPR041373">
    <property type="entry name" value="RT_RNaseH"/>
</dbReference>
<keyword evidence="3" id="KW-0808">Transferase</keyword>
<dbReference type="GO" id="GO:0003964">
    <property type="term" value="F:RNA-directed DNA polymerase activity"/>
    <property type="evidence" value="ECO:0007669"/>
    <property type="project" value="UniProtKB-KW"/>
</dbReference>
<evidence type="ECO:0000256" key="7">
    <source>
        <dbReference type="ARBA" id="ARBA00022750"/>
    </source>
</evidence>
<dbReference type="FunFam" id="1.10.340.70:FF:000001">
    <property type="entry name" value="Retrovirus-related Pol polyprotein from transposon gypsy-like Protein"/>
    <property type="match status" value="1"/>
</dbReference>
<dbReference type="InterPro" id="IPR016197">
    <property type="entry name" value="Chromo-like_dom_sf"/>
</dbReference>
<protein>
    <recommendedName>
        <fullName evidence="1">RNA-directed DNA polymerase</fullName>
        <ecNumber evidence="1">2.7.7.49</ecNumber>
    </recommendedName>
</protein>
<dbReference type="GO" id="GO:0004519">
    <property type="term" value="F:endonuclease activity"/>
    <property type="evidence" value="ECO:0007669"/>
    <property type="project" value="UniProtKB-KW"/>
</dbReference>
<evidence type="ECO:0000256" key="8">
    <source>
        <dbReference type="ARBA" id="ARBA00022759"/>
    </source>
</evidence>
<evidence type="ECO:0000256" key="10">
    <source>
        <dbReference type="ARBA" id="ARBA00022842"/>
    </source>
</evidence>
<dbReference type="SUPFAM" id="SSF53098">
    <property type="entry name" value="Ribonuclease H-like"/>
    <property type="match status" value="1"/>
</dbReference>
<evidence type="ECO:0000256" key="12">
    <source>
        <dbReference type="ARBA" id="ARBA00022918"/>
    </source>
</evidence>
<keyword evidence="10" id="KW-0460">Magnesium</keyword>
<evidence type="ECO:0000256" key="6">
    <source>
        <dbReference type="ARBA" id="ARBA00022723"/>
    </source>
</evidence>
<keyword evidence="6" id="KW-0479">Metal-binding</keyword>
<evidence type="ECO:0000256" key="9">
    <source>
        <dbReference type="ARBA" id="ARBA00022801"/>
    </source>
</evidence>
<dbReference type="GO" id="GO:0015074">
    <property type="term" value="P:DNA integration"/>
    <property type="evidence" value="ECO:0007669"/>
    <property type="project" value="UniProtKB-KW"/>
</dbReference>
<keyword evidence="14" id="KW-0238">DNA-binding</keyword>
<evidence type="ECO:0000259" key="19">
    <source>
        <dbReference type="PROSITE" id="PS50994"/>
    </source>
</evidence>
<keyword evidence="5" id="KW-0540">Nuclease</keyword>
<accession>A0AAQ3PBF9</accession>
<dbReference type="InterPro" id="IPR041588">
    <property type="entry name" value="Integrase_H2C2"/>
</dbReference>
<dbReference type="InterPro" id="IPR056924">
    <property type="entry name" value="SH3_Tf2-1"/>
</dbReference>
<dbReference type="PANTHER" id="PTHR37984:SF5">
    <property type="entry name" value="PROTEIN NYNRIN-LIKE"/>
    <property type="match status" value="1"/>
</dbReference>
<dbReference type="PROSITE" id="PS00141">
    <property type="entry name" value="ASP_PROTEASE"/>
    <property type="match status" value="1"/>
</dbReference>
<dbReference type="GO" id="GO:0003677">
    <property type="term" value="F:DNA binding"/>
    <property type="evidence" value="ECO:0007669"/>
    <property type="project" value="UniProtKB-KW"/>
</dbReference>
<evidence type="ECO:0000256" key="3">
    <source>
        <dbReference type="ARBA" id="ARBA00022679"/>
    </source>
</evidence>
<dbReference type="Pfam" id="PF17917">
    <property type="entry name" value="RT_RNaseH"/>
    <property type="match status" value="1"/>
</dbReference>
<keyword evidence="21" id="KW-1185">Reference proteome</keyword>
<dbReference type="Proteomes" id="UP001374535">
    <property type="component" value="Chromosome 1"/>
</dbReference>
<dbReference type="Gene3D" id="3.10.10.10">
    <property type="entry name" value="HIV Type 1 Reverse Transcriptase, subunit A, domain 1"/>
    <property type="match status" value="1"/>
</dbReference>
<dbReference type="CDD" id="cd00303">
    <property type="entry name" value="retropepsin_like"/>
    <property type="match status" value="1"/>
</dbReference>
<dbReference type="Gene3D" id="2.40.70.10">
    <property type="entry name" value="Acid Proteases"/>
    <property type="match status" value="1"/>
</dbReference>
<evidence type="ECO:0000256" key="13">
    <source>
        <dbReference type="ARBA" id="ARBA00022932"/>
    </source>
</evidence>
<dbReference type="Pfam" id="PF00078">
    <property type="entry name" value="RVT_1"/>
    <property type="match status" value="1"/>
</dbReference>
<evidence type="ECO:0000256" key="14">
    <source>
        <dbReference type="ARBA" id="ARBA00023125"/>
    </source>
</evidence>
<dbReference type="InterPro" id="IPR001584">
    <property type="entry name" value="Integrase_cat-core"/>
</dbReference>
<keyword evidence="2" id="KW-0645">Protease</keyword>
<dbReference type="FunFam" id="3.30.70.270:FF:000020">
    <property type="entry name" value="Transposon Tf2-6 polyprotein-like Protein"/>
    <property type="match status" value="1"/>
</dbReference>
<feature type="domain" description="Chromo" evidence="17">
    <location>
        <begin position="1365"/>
        <end position="1418"/>
    </location>
</feature>
<dbReference type="GO" id="GO:0006310">
    <property type="term" value="P:DNA recombination"/>
    <property type="evidence" value="ECO:0007669"/>
    <property type="project" value="UniProtKB-KW"/>
</dbReference>
<keyword evidence="7" id="KW-0064">Aspartyl protease</keyword>
<dbReference type="GO" id="GO:0046872">
    <property type="term" value="F:metal ion binding"/>
    <property type="evidence" value="ECO:0007669"/>
    <property type="project" value="UniProtKB-KW"/>
</dbReference>
<dbReference type="InterPro" id="IPR001969">
    <property type="entry name" value="Aspartic_peptidase_AS"/>
</dbReference>
<feature type="domain" description="Integrase catalytic" evidence="19">
    <location>
        <begin position="1058"/>
        <end position="1221"/>
    </location>
</feature>
<name>A0AAQ3PBF9_VIGMU</name>
<dbReference type="Gene3D" id="1.10.340.70">
    <property type="match status" value="1"/>
</dbReference>
<keyword evidence="4" id="KW-0548">Nucleotidyltransferase</keyword>
<dbReference type="InterPro" id="IPR043128">
    <property type="entry name" value="Rev_trsase/Diguanyl_cyclase"/>
</dbReference>
<sequence length="1435" mass="162765">MIGCIYERNANKSSSSDTTNISKLLEQILFAQANFANTLHNISSRTSALESHSSSNPPPHPSTRPIKFNLPTFDGSDALGWIFKVTQFFEFHQTPIDQRIQVALFYLVGPALAWFQWMFNNGLLTSWEAFLHALELRYAPSKFEDPIAAICKLTQTNTLPKYLAEFETLANRISDLPQSFYLSCFTSGLKPHIRREILALQPADLPHAIALAKLQDDKNRTTPFPSSCFARPSPPSPQPQIPAPKPLPPLLPTPPTKLPIKRLTEAEMQARRDKNLCYNCDERYTRRHRCKPQFLLLTTADTDDPSKELVELDSDSTIDPPLEAGLISLHALSGQWNPRTFQVTGSINGYNVQILVDSGATHNFIQTHVAQFLQLPLEPITSPLQVMVGNGDFLPCSTFCSQAQLTLADHTFPIDLYPLELSGTDVVLGVHWLSLVSPIVMDYNAPFMRFMWQGKLVQLQGDTGPSPSPISVHQLRRLQHTNMIAALFQLSLNTTTSTSSISFNVIPLQPPQNTHSPIPPTSEPRLTALLHRYSTFFSTPMSLPPSRHNDLSITLLPNTSPISIRHIVIHIFRNKKLRSRALNAATMKDKFPIPTVDELLDELGHASWFSKLDLFSGFHQILMNPKDASKTAFRTHNGHFEFRVTPFGLCNAPSTFQSAMNELFRPHLRRFIIVFFDDILVYSPTLETHITHLETTFHLLLSNSFYLKGSKCFIGQHTIHYLGHVVSNHGVQPDPDKLQAIRDWPVPTSTKALRGFLGLTGFYRRFVPGYAKIANALTDLLRKDAFLWNDQAQQAFDQLKLHFLALTVSLPFKLMPPAPVWVQFCHKTVIRSHFSKQIFPKLRHSSTYIRELCAITSAVQKWRQYLLRRHFIIQTDQRSIKELLSQTVLTPEQQSYLFKLLGYDFEIQYRPGKSNTAVDALSQVESPHLDTFLVLSVPRLDFLNDLKQSLSSNSDFTAMRDNILAKPSDFPLYSVHGELITFKEKIWLPSSCALIPLLLQEYHSSPMAGHTGVTRTLGRLMANFYWPSIRKDVQSFISQCVTCQQTKIPAQKPSGLLQPIPPPSQCWEDLSLDFIVGLPAYKGYTTILVVVDRFSKAAHFRMLPRSFSATQVADVFVNIVCKHHGLPCSLISDHDLIFLSQFWRDLFKLSGTKLRMSTAYHPQSDEQTEVANKVLQQYLRCFVQHRPSLWGKFLAWAEWSFNTTINASTGLSPFEVMFRRKPPAIPFDSIECTSNAVVQSELTTRADILQKLERNLTKAQASMKKWTDTNRKDIQFNVGDYVYVRLCPRRQASVAGPYITKLQKNFFGPFKVTNKLGAVAYELELPPSARIHNVFHVSFLRPHKGHLPTSPLQLPPEIDEHQPILEPAAILDRKWDSSTPDPQIQVLIQWLGLPLEEATWEPWSSKRQPQQPQHFKDYVVTLPHACAKGKTVRND</sequence>
<evidence type="ECO:0000256" key="16">
    <source>
        <dbReference type="SAM" id="MobiDB-lite"/>
    </source>
</evidence>
<keyword evidence="15" id="KW-0233">DNA recombination</keyword>
<dbReference type="Gene3D" id="3.30.70.270">
    <property type="match status" value="2"/>
</dbReference>
<dbReference type="Pfam" id="PF24626">
    <property type="entry name" value="SH3_Tf2-1"/>
    <property type="match status" value="1"/>
</dbReference>
<keyword evidence="11" id="KW-0229">DNA integration</keyword>
<dbReference type="SUPFAM" id="SSF56672">
    <property type="entry name" value="DNA/RNA polymerases"/>
    <property type="match status" value="1"/>
</dbReference>
<dbReference type="Pfam" id="PF08284">
    <property type="entry name" value="RVP_2"/>
    <property type="match status" value="1"/>
</dbReference>
<feature type="region of interest" description="Disordered" evidence="16">
    <location>
        <begin position="218"/>
        <end position="253"/>
    </location>
</feature>
<evidence type="ECO:0000259" key="17">
    <source>
        <dbReference type="PROSITE" id="PS50013"/>
    </source>
</evidence>
<dbReference type="GO" id="GO:0006508">
    <property type="term" value="P:proteolysis"/>
    <property type="evidence" value="ECO:0007669"/>
    <property type="project" value="UniProtKB-KW"/>
</dbReference>
<evidence type="ECO:0000256" key="15">
    <source>
        <dbReference type="ARBA" id="ARBA00023172"/>
    </source>
</evidence>
<dbReference type="GO" id="GO:0003887">
    <property type="term" value="F:DNA-directed DNA polymerase activity"/>
    <property type="evidence" value="ECO:0007669"/>
    <property type="project" value="UniProtKB-KW"/>
</dbReference>
<feature type="domain" description="Reverse transcriptase" evidence="18">
    <location>
        <begin position="537"/>
        <end position="726"/>
    </location>
</feature>
<feature type="region of interest" description="Disordered" evidence="16">
    <location>
        <begin position="47"/>
        <end position="66"/>
    </location>
</feature>
<dbReference type="EC" id="2.7.7.49" evidence="1"/>
<dbReference type="InterPro" id="IPR000953">
    <property type="entry name" value="Chromo/chromo_shadow_dom"/>
</dbReference>
<dbReference type="GO" id="GO:0004190">
    <property type="term" value="F:aspartic-type endopeptidase activity"/>
    <property type="evidence" value="ECO:0007669"/>
    <property type="project" value="UniProtKB-KW"/>
</dbReference>
<proteinExistence type="predicted"/>
<evidence type="ECO:0000256" key="11">
    <source>
        <dbReference type="ARBA" id="ARBA00022908"/>
    </source>
</evidence>
<dbReference type="PANTHER" id="PTHR37984">
    <property type="entry name" value="PROTEIN CBG26694"/>
    <property type="match status" value="1"/>
</dbReference>
<organism evidence="20 21">
    <name type="scientific">Vigna mungo</name>
    <name type="common">Black gram</name>
    <name type="synonym">Phaseolus mungo</name>
    <dbReference type="NCBI Taxonomy" id="3915"/>
    <lineage>
        <taxon>Eukaryota</taxon>
        <taxon>Viridiplantae</taxon>
        <taxon>Streptophyta</taxon>
        <taxon>Embryophyta</taxon>
        <taxon>Tracheophyta</taxon>
        <taxon>Spermatophyta</taxon>
        <taxon>Magnoliopsida</taxon>
        <taxon>eudicotyledons</taxon>
        <taxon>Gunneridae</taxon>
        <taxon>Pentapetalae</taxon>
        <taxon>rosids</taxon>
        <taxon>fabids</taxon>
        <taxon>Fabales</taxon>
        <taxon>Fabaceae</taxon>
        <taxon>Papilionoideae</taxon>
        <taxon>50 kb inversion clade</taxon>
        <taxon>NPAAA clade</taxon>
        <taxon>indigoferoid/millettioid clade</taxon>
        <taxon>Phaseoleae</taxon>
        <taxon>Vigna</taxon>
    </lineage>
</organism>
<dbReference type="InterPro" id="IPR000477">
    <property type="entry name" value="RT_dom"/>
</dbReference>
<evidence type="ECO:0000259" key="18">
    <source>
        <dbReference type="PROSITE" id="PS50878"/>
    </source>
</evidence>
<evidence type="ECO:0000256" key="2">
    <source>
        <dbReference type="ARBA" id="ARBA00022670"/>
    </source>
</evidence>
<evidence type="ECO:0000256" key="1">
    <source>
        <dbReference type="ARBA" id="ARBA00012493"/>
    </source>
</evidence>
<dbReference type="PROSITE" id="PS50994">
    <property type="entry name" value="INTEGRASE"/>
    <property type="match status" value="1"/>
</dbReference>
<reference evidence="20 21" key="1">
    <citation type="journal article" date="2023" name="Life. Sci Alliance">
        <title>Evolutionary insights into 3D genome organization and epigenetic landscape of Vigna mungo.</title>
        <authorList>
            <person name="Junaid A."/>
            <person name="Singh B."/>
            <person name="Bhatia S."/>
        </authorList>
    </citation>
    <scope>NUCLEOTIDE SEQUENCE [LARGE SCALE GENOMIC DNA]</scope>
    <source>
        <strain evidence="20">Urdbean</strain>
    </source>
</reference>
<gene>
    <name evidence="20" type="ORF">V8G54_003079</name>
</gene>
<dbReference type="FunFam" id="3.10.10.10:FF:000007">
    <property type="entry name" value="Retrovirus-related Pol polyprotein from transposon 17.6-like Protein"/>
    <property type="match status" value="1"/>
</dbReference>
<dbReference type="CDD" id="cd01647">
    <property type="entry name" value="RT_LTR"/>
    <property type="match status" value="1"/>
</dbReference>
<feature type="compositionally biased region" description="Pro residues" evidence="16">
    <location>
        <begin position="232"/>
        <end position="253"/>
    </location>
</feature>
<dbReference type="InterPro" id="IPR012337">
    <property type="entry name" value="RNaseH-like_sf"/>
</dbReference>
<evidence type="ECO:0000256" key="4">
    <source>
        <dbReference type="ARBA" id="ARBA00022695"/>
    </source>
</evidence>
<dbReference type="Gene3D" id="3.30.420.10">
    <property type="entry name" value="Ribonuclease H-like superfamily/Ribonuclease H"/>
    <property type="match status" value="1"/>
</dbReference>
<dbReference type="PROSITE" id="PS50878">
    <property type="entry name" value="RT_POL"/>
    <property type="match status" value="1"/>
</dbReference>
<keyword evidence="8" id="KW-0255">Endonuclease</keyword>
<dbReference type="Pfam" id="PF03732">
    <property type="entry name" value="Retrotrans_gag"/>
    <property type="match status" value="1"/>
</dbReference>
<evidence type="ECO:0000313" key="21">
    <source>
        <dbReference type="Proteomes" id="UP001374535"/>
    </source>
</evidence>
<evidence type="ECO:0000313" key="20">
    <source>
        <dbReference type="EMBL" id="WVZ24535.1"/>
    </source>
</evidence>
<dbReference type="InterPro" id="IPR050951">
    <property type="entry name" value="Retrovirus_Pol_polyprotein"/>
</dbReference>
<evidence type="ECO:0000256" key="5">
    <source>
        <dbReference type="ARBA" id="ARBA00022722"/>
    </source>
</evidence>
<dbReference type="InterPro" id="IPR043502">
    <property type="entry name" value="DNA/RNA_pol_sf"/>
</dbReference>
<dbReference type="InterPro" id="IPR036397">
    <property type="entry name" value="RNaseH_sf"/>
</dbReference>
<dbReference type="InterPro" id="IPR005162">
    <property type="entry name" value="Retrotrans_gag_dom"/>
</dbReference>